<evidence type="ECO:0000259" key="2">
    <source>
        <dbReference type="Pfam" id="PF04717"/>
    </source>
</evidence>
<dbReference type="AlphaFoldDB" id="A0A702FEH1"/>
<dbReference type="InterPro" id="IPR006531">
    <property type="entry name" value="Gp5/Vgr_OB"/>
</dbReference>
<dbReference type="Pfam" id="PF22178">
    <property type="entry name" value="Gp5_trimer_C"/>
    <property type="match status" value="1"/>
</dbReference>
<dbReference type="InterPro" id="IPR017847">
    <property type="entry name" value="T6SS_RhsGE_Vgr_subset"/>
</dbReference>
<reference evidence="4" key="1">
    <citation type="journal article" date="2018" name="Genome Biol.">
        <title>SKESA: strategic k-mer extension for scrupulous assemblies.</title>
        <authorList>
            <person name="Souvorov A."/>
            <person name="Agarwala R."/>
            <person name="Lipman D.J."/>
        </authorList>
    </citation>
    <scope>NUCLEOTIDE SEQUENCE</scope>
    <source>
        <strain evidence="4">M138</strain>
    </source>
</reference>
<dbReference type="SUPFAM" id="SSF69279">
    <property type="entry name" value="Phage tail proteins"/>
    <property type="match status" value="2"/>
</dbReference>
<dbReference type="EMBL" id="DAAMHJ010000040">
    <property type="protein sequence ID" value="HAC6678888.1"/>
    <property type="molecule type" value="Genomic_DNA"/>
</dbReference>
<dbReference type="Pfam" id="PF04717">
    <property type="entry name" value="Phage_base_V"/>
    <property type="match status" value="1"/>
</dbReference>
<comment type="similarity">
    <text evidence="1">Belongs to the VgrG protein family.</text>
</comment>
<dbReference type="SUPFAM" id="SSF69255">
    <property type="entry name" value="gp5 N-terminal domain-like"/>
    <property type="match status" value="1"/>
</dbReference>
<feature type="domain" description="Gp5/Type VI secretion system Vgr protein OB-fold" evidence="2">
    <location>
        <begin position="385"/>
        <end position="451"/>
    </location>
</feature>
<proteinExistence type="inferred from homology"/>
<organism evidence="4">
    <name type="scientific">Salmonella enterica subsp. enterica serovar Eastbourne</name>
    <dbReference type="NCBI Taxonomy" id="486993"/>
    <lineage>
        <taxon>Bacteria</taxon>
        <taxon>Pseudomonadati</taxon>
        <taxon>Pseudomonadota</taxon>
        <taxon>Gammaproteobacteria</taxon>
        <taxon>Enterobacterales</taxon>
        <taxon>Enterobacteriaceae</taxon>
        <taxon>Salmonella</taxon>
    </lineage>
</organism>
<dbReference type="NCBIfam" id="TIGR03361">
    <property type="entry name" value="VI_Rhs_Vgr"/>
    <property type="match status" value="1"/>
</dbReference>
<protein>
    <submittedName>
        <fullName evidence="4">Type VI secretion system tip protein VgrG</fullName>
    </submittedName>
</protein>
<feature type="domain" description="Gp5/Type VI secretion system Vgr C-terminal trimerisation" evidence="3">
    <location>
        <begin position="468"/>
        <end position="577"/>
    </location>
</feature>
<reference evidence="4" key="2">
    <citation type="submission" date="2018-07" db="EMBL/GenBank/DDBJ databases">
        <authorList>
            <consortium name="NCBI Pathogen Detection Project"/>
        </authorList>
    </citation>
    <scope>NUCLEOTIDE SEQUENCE</scope>
    <source>
        <strain evidence="4">M138</strain>
    </source>
</reference>
<dbReference type="Gene3D" id="4.10.220.110">
    <property type="match status" value="1"/>
</dbReference>
<comment type="caution">
    <text evidence="4">The sequence shown here is derived from an EMBL/GenBank/DDBJ whole genome shotgun (WGS) entry which is preliminary data.</text>
</comment>
<dbReference type="Gene3D" id="2.30.110.50">
    <property type="match status" value="1"/>
</dbReference>
<evidence type="ECO:0000256" key="1">
    <source>
        <dbReference type="ARBA" id="ARBA00005558"/>
    </source>
</evidence>
<sequence length="693" mass="77283">MPSGLRFTLDVDGLSPDTFTVVSFHYTGSYSSLFRLDVGVSSAYFTTLSYEKAIEKDAILKIWQGDTLLRHVRGFVASFSRHEYDGQRASYQMEIRPPFWRSIYRQNFRSFQNQDIETILTTLLAENGVTEYSLLLGNKHPVREFCVQYGESDYAFLLRLLSEEGISFFEAFADDGESQWLIFSDDAAYLPPPIEIPFNPNITTGSADEYVSQISHTVQIRPSSVVSKDYTFKRPGWQGKFREDGANLDWQRSQYEIFDYPGRFKDEQHGRDFTRYQMDGFRSNAEIALCESNSPKLWAGQRLTLTEHPLDSLNTTWQVVASELYGEQPQARPGQRGQGTVMNNRFRLIPADITWRPAPLPKPKVDGPQSARVTGPEGEEIFCDEHGRVRVKFAWDRYNPNNQDSSCWVRVSQAWAGPGFGNLAIPRVGQEVIVDFLNGDPDQPIIMGRTYHESNRSPGSLPATKTQMTIRSKTYKGDGFNELRFEDATNNEQVYIHAQKNMDTEVLNNRTTDVKVNHTETIGANQTITVQQNQIQTVMQNQQETVGQNQSVTVGLNQAETVGIVRALSVGVAYQTTVGGVMNTSVALMQSSQVGIQKSLLVGKGYDVDVGENVSFTVGKTRTESAGKVAVYSAGEHLELVCGQARLVLTQDGSIFLNGTAINLQGAQAISGDGPVINWNCGAAKNPPDAPEQ</sequence>
<dbReference type="InterPro" id="IPR054030">
    <property type="entry name" value="Gp5_Vgr_C"/>
</dbReference>
<dbReference type="NCBIfam" id="TIGR01646">
    <property type="entry name" value="vgr_GE"/>
    <property type="match status" value="1"/>
</dbReference>
<dbReference type="Gene3D" id="2.40.50.230">
    <property type="entry name" value="Gp5 N-terminal domain"/>
    <property type="match status" value="1"/>
</dbReference>
<dbReference type="SUPFAM" id="SSF69349">
    <property type="entry name" value="Phage fibre proteins"/>
    <property type="match status" value="1"/>
</dbReference>
<dbReference type="InterPro" id="IPR006533">
    <property type="entry name" value="T6SS_Vgr_RhsGE"/>
</dbReference>
<name>A0A702FEH1_SALET</name>
<gene>
    <name evidence="4" type="primary">tssI</name>
    <name evidence="4" type="ORF">G0D12_25030</name>
</gene>
<evidence type="ECO:0000313" key="4">
    <source>
        <dbReference type="EMBL" id="HAC6678888.1"/>
    </source>
</evidence>
<dbReference type="Pfam" id="PF05954">
    <property type="entry name" value="Phage_GPD"/>
    <property type="match status" value="1"/>
</dbReference>
<evidence type="ECO:0000259" key="3">
    <source>
        <dbReference type="Pfam" id="PF22178"/>
    </source>
</evidence>
<dbReference type="InterPro" id="IPR037026">
    <property type="entry name" value="Vgr_OB-fold_dom_sf"/>
</dbReference>
<accession>A0A702FEH1</accession>
<dbReference type="Gene3D" id="3.55.50.10">
    <property type="entry name" value="Baseplate protein-like domains"/>
    <property type="match status" value="1"/>
</dbReference>